<dbReference type="Pfam" id="PF04357">
    <property type="entry name" value="TamB"/>
    <property type="match status" value="1"/>
</dbReference>
<accession>A0A9X1CAM3</accession>
<proteinExistence type="predicted"/>
<organism evidence="8 9">
    <name type="scientific">Formosa algae</name>
    <dbReference type="NCBI Taxonomy" id="225843"/>
    <lineage>
        <taxon>Bacteria</taxon>
        <taxon>Pseudomonadati</taxon>
        <taxon>Bacteroidota</taxon>
        <taxon>Flavobacteriia</taxon>
        <taxon>Flavobacteriales</taxon>
        <taxon>Flavobacteriaceae</taxon>
        <taxon>Formosa</taxon>
    </lineage>
</organism>
<feature type="region of interest" description="Disordered" evidence="5">
    <location>
        <begin position="1655"/>
        <end position="1677"/>
    </location>
</feature>
<name>A0A9X1CAM3_9FLAO</name>
<dbReference type="RefSeq" id="WP_069727856.1">
    <property type="nucleotide sequence ID" value="NZ_JAUSUU010000001.1"/>
</dbReference>
<evidence type="ECO:0000313" key="9">
    <source>
        <dbReference type="Proteomes" id="UP001138672"/>
    </source>
</evidence>
<feature type="domain" description="Translocation and assembly module TamB C-terminal" evidence="7">
    <location>
        <begin position="1183"/>
        <end position="1640"/>
    </location>
</feature>
<evidence type="ECO:0000259" key="7">
    <source>
        <dbReference type="Pfam" id="PF04357"/>
    </source>
</evidence>
<dbReference type="GO" id="GO:0009306">
    <property type="term" value="P:protein secretion"/>
    <property type="evidence" value="ECO:0007669"/>
    <property type="project" value="InterPro"/>
</dbReference>
<keyword evidence="4 6" id="KW-0472">Membrane</keyword>
<evidence type="ECO:0000313" key="8">
    <source>
        <dbReference type="EMBL" id="MBP1839162.1"/>
    </source>
</evidence>
<dbReference type="OrthoDB" id="9811276at2"/>
<evidence type="ECO:0000256" key="5">
    <source>
        <dbReference type="SAM" id="MobiDB-lite"/>
    </source>
</evidence>
<sequence length="1677" mass="186012">MEDQKQHTKSSKKHKFFKFLKIFFIVFFVLILLILLFIRSPWGQNIIVNYATTFVSDKTNTVVNIDKLFITFDGDIKLKGLYLEDTKGDTLLYSKSVEADLPLWPAITGKGIGIETLTWEGFRANIVRKDSISGYNFQFLIDAFATTDTLAVPEPEVESDPLKIIVGDIHLKDFDIDFNDDVLGIESKTKLGILDLEFDTFDLDAMDFRVSEALISNSDITYRQAPTPPSTDTTATTLPYLYIDDFKIENVKVDYNAIADGMTLRTNISDFYIEEATIDLPKDKFDIDEIGLKNSEIAVLTTATSTEIDTIETTTSTFSWPDLKVKINKVDLEQNAIQYTVNEAKPIANNFNANAIVLTNFNLNIQDIYLQDKTAGLNLKIFSFIEGSGLHLKQGELKFAVTDNMLNIEDLKVALNNNKIQGKTRLDFSTMSALIQAPETSKLDLKLPVIQLDVADAYRFQPDLKTNPYVDSLSQKLITGQIYAIGYVSAITLENTKVNWGQATRMSTSGVIENATDPDLLKFNISNFKAETVKTDVLKFINETDLGINLPKDIALQANLKGTVNNLETKAKLNTSQGIANLDASYTDINGLDFTTDLTIEEFKLNELLLNEELGALSLSVKASGSGKNINTLDAKLEAMISNFKMKNYEIINLPINGEIENGVGDISSNYKDKNINAELQTHVILDSISPEVNANLNIIGVDLLALGVVNKDIRARLNLNANFKGNADNFDLTSAVDEGTIVYDNKTYLLGDLVANAHVDTDSTFVSVTNKLLNLELASNANPQTFSKALEQHISSYFASDSIQTDTNKPVRLQFKGKLSDDPILTDLFLPNLKNIDTVDIAVDFNSSKKLLDAKMLAPHINYGGNEIDSLAFTFNSDPDTFKFDFGFKAIKAGPIYLKRTQFNGNVLDKELDLNMYAYDGEAVLMQLKSKIKKEDDNFTVHILPDNFIVNKSVWEIPNDNLITYGDDSIIFNNVNFSKANQSISITNGEATETETNDISINFDGFNLNEFLTYLNPEQELAQGVLNGSFTVQNPFSNRGYLADLSISQFNILNTNFGTLTLQGDSESSARYNFSLATKEGDVDLDITGDYTASETNSNINAVVDINEFKTKALEGLSLGEITDATGSFNGHFEINGALDAPQYSGNLVFNSSRFKATKLNSYFELPNETLTIDNSGISMTDFTIKDENNNTFVLGGFINTESLINPKFDLKIKADNFQLLNAKKEDNDMLYGFLAFKAQGTIKGDLNVPIVNIKAGVNPKTNITYVMPSSTVNIEDRDGVVLFVNRDNPDAILTRNQEDITTVTGFDVNANFSIPKEAKVTLVIDKNTGDNFMTSGQGNFLFNMDTNGRMNLSGVYTVSSGHYEMSLYQLVKRKFELVAGSQVTWSGNPFDANLDVQALYNVETSASALMAAQISGSSSSTQNEFKQTLPFEVYLNVDGELMHPKISFNLDMPEEDQGAVSGQVYGRLQQVNQQEGELNRQVFSLLVMNRFYPESGSDGSDGGFASIARDNLNDAISDQLNMFSDKLLGSSGVELDFGLNSFTDYSGDSSQQRTQLEVAAQKKLFNDRVIVRVGSDVDIEGSSASGEETPLIGDVSLEYLITPSGKYRLKAFQKNEFESVIDGQTIVSGLALIFTKEFNKFEELWSALFNSEQEKSRARRRLEKEENNEQQETTK</sequence>
<evidence type="ECO:0000256" key="3">
    <source>
        <dbReference type="ARBA" id="ARBA00022989"/>
    </source>
</evidence>
<reference evidence="8" key="1">
    <citation type="submission" date="2021-03" db="EMBL/GenBank/DDBJ databases">
        <title>Genomic Encyclopedia of Type Strains, Phase IV (KMG-IV): sequencing the most valuable type-strain genomes for metagenomic binning, comparative biology and taxonomic classification.</title>
        <authorList>
            <person name="Goeker M."/>
        </authorList>
    </citation>
    <scope>NUCLEOTIDE SEQUENCE</scope>
    <source>
        <strain evidence="8">DSM 15523</strain>
    </source>
</reference>
<dbReference type="InterPro" id="IPR007452">
    <property type="entry name" value="TamB_C"/>
</dbReference>
<dbReference type="Proteomes" id="UP001138672">
    <property type="component" value="Unassembled WGS sequence"/>
</dbReference>
<dbReference type="GO" id="GO:0005886">
    <property type="term" value="C:plasma membrane"/>
    <property type="evidence" value="ECO:0007669"/>
    <property type="project" value="InterPro"/>
</dbReference>
<evidence type="ECO:0000256" key="1">
    <source>
        <dbReference type="ARBA" id="ARBA00004167"/>
    </source>
</evidence>
<evidence type="ECO:0000256" key="2">
    <source>
        <dbReference type="ARBA" id="ARBA00022692"/>
    </source>
</evidence>
<dbReference type="EMBL" id="JAGGJQ010000002">
    <property type="protein sequence ID" value="MBP1839162.1"/>
    <property type="molecule type" value="Genomic_DNA"/>
</dbReference>
<gene>
    <name evidence="8" type="ORF">J2Z56_001068</name>
</gene>
<comment type="caution">
    <text evidence="8">The sequence shown here is derived from an EMBL/GenBank/DDBJ whole genome shotgun (WGS) entry which is preliminary data.</text>
</comment>
<evidence type="ECO:0000256" key="4">
    <source>
        <dbReference type="ARBA" id="ARBA00023136"/>
    </source>
</evidence>
<feature type="transmembrane region" description="Helical" evidence="6">
    <location>
        <begin position="20"/>
        <end position="38"/>
    </location>
</feature>
<evidence type="ECO:0000256" key="6">
    <source>
        <dbReference type="SAM" id="Phobius"/>
    </source>
</evidence>
<keyword evidence="2 6" id="KW-0812">Transmembrane</keyword>
<keyword evidence="3 6" id="KW-1133">Transmembrane helix</keyword>
<protein>
    <recommendedName>
        <fullName evidence="7">Translocation and assembly module TamB C-terminal domain-containing protein</fullName>
    </recommendedName>
</protein>
<comment type="subcellular location">
    <subcellularLocation>
        <location evidence="1">Membrane</location>
        <topology evidence="1">Single-pass membrane protein</topology>
    </subcellularLocation>
</comment>